<sequence>MRDDEPPQGFDKEQEKKRRRRKKSTRSQTEEGKWKEMYRTLFPNDNEATILSPCKRPHSYWKSSQKS</sequence>
<evidence type="ECO:0000313" key="3">
    <source>
        <dbReference type="Proteomes" id="UP000250140"/>
    </source>
</evidence>
<dbReference type="AlphaFoldDB" id="A0A8E2F3X7"/>
<evidence type="ECO:0000313" key="2">
    <source>
        <dbReference type="EMBL" id="OCL09848.1"/>
    </source>
</evidence>
<protein>
    <submittedName>
        <fullName evidence="2">Uncharacterized protein</fullName>
    </submittedName>
</protein>
<keyword evidence="3" id="KW-1185">Reference proteome</keyword>
<accession>A0A8E2F3X7</accession>
<evidence type="ECO:0000256" key="1">
    <source>
        <dbReference type="SAM" id="MobiDB-lite"/>
    </source>
</evidence>
<dbReference type="Proteomes" id="UP000250140">
    <property type="component" value="Unassembled WGS sequence"/>
</dbReference>
<feature type="compositionally biased region" description="Basic and acidic residues" evidence="1">
    <location>
        <begin position="1"/>
        <end position="16"/>
    </location>
</feature>
<dbReference type="EMBL" id="KV749352">
    <property type="protein sequence ID" value="OCL09848.1"/>
    <property type="molecule type" value="Genomic_DNA"/>
</dbReference>
<gene>
    <name evidence="2" type="ORF">AOQ84DRAFT_353818</name>
</gene>
<proteinExistence type="predicted"/>
<feature type="region of interest" description="Disordered" evidence="1">
    <location>
        <begin position="48"/>
        <end position="67"/>
    </location>
</feature>
<reference evidence="2 3" key="1">
    <citation type="journal article" date="2016" name="Nat. Commun.">
        <title>Ectomycorrhizal ecology is imprinted in the genome of the dominant symbiotic fungus Cenococcum geophilum.</title>
        <authorList>
            <consortium name="DOE Joint Genome Institute"/>
            <person name="Peter M."/>
            <person name="Kohler A."/>
            <person name="Ohm R.A."/>
            <person name="Kuo A."/>
            <person name="Krutzmann J."/>
            <person name="Morin E."/>
            <person name="Arend M."/>
            <person name="Barry K.W."/>
            <person name="Binder M."/>
            <person name="Choi C."/>
            <person name="Clum A."/>
            <person name="Copeland A."/>
            <person name="Grisel N."/>
            <person name="Haridas S."/>
            <person name="Kipfer T."/>
            <person name="LaButti K."/>
            <person name="Lindquist E."/>
            <person name="Lipzen A."/>
            <person name="Maire R."/>
            <person name="Meier B."/>
            <person name="Mihaltcheva S."/>
            <person name="Molinier V."/>
            <person name="Murat C."/>
            <person name="Poggeler S."/>
            <person name="Quandt C.A."/>
            <person name="Sperisen C."/>
            <person name="Tritt A."/>
            <person name="Tisserant E."/>
            <person name="Crous P.W."/>
            <person name="Henrissat B."/>
            <person name="Nehls U."/>
            <person name="Egli S."/>
            <person name="Spatafora J.W."/>
            <person name="Grigoriev I.V."/>
            <person name="Martin F.M."/>
        </authorList>
    </citation>
    <scope>NUCLEOTIDE SEQUENCE [LARGE SCALE GENOMIC DNA]</scope>
    <source>
        <strain evidence="2 3">CBS 207.34</strain>
    </source>
</reference>
<name>A0A8E2F3X7_9PEZI</name>
<organism evidence="2 3">
    <name type="scientific">Glonium stellatum</name>
    <dbReference type="NCBI Taxonomy" id="574774"/>
    <lineage>
        <taxon>Eukaryota</taxon>
        <taxon>Fungi</taxon>
        <taxon>Dikarya</taxon>
        <taxon>Ascomycota</taxon>
        <taxon>Pezizomycotina</taxon>
        <taxon>Dothideomycetes</taxon>
        <taxon>Pleosporomycetidae</taxon>
        <taxon>Gloniales</taxon>
        <taxon>Gloniaceae</taxon>
        <taxon>Glonium</taxon>
    </lineage>
</organism>
<feature type="region of interest" description="Disordered" evidence="1">
    <location>
        <begin position="1"/>
        <end position="35"/>
    </location>
</feature>